<evidence type="ECO:0000313" key="4">
    <source>
        <dbReference type="EMBL" id="MBY19536.1"/>
    </source>
</evidence>
<protein>
    <submittedName>
        <fullName evidence="4">Plexin-A1</fullName>
    </submittedName>
</protein>
<dbReference type="Pfam" id="PF01833">
    <property type="entry name" value="TIG"/>
    <property type="match status" value="1"/>
</dbReference>
<dbReference type="InterPro" id="IPR014756">
    <property type="entry name" value="Ig_E-set"/>
</dbReference>
<evidence type="ECO:0000256" key="1">
    <source>
        <dbReference type="SAM" id="Phobius"/>
    </source>
</evidence>
<dbReference type="Gene3D" id="2.60.40.10">
    <property type="entry name" value="Immunoglobulins"/>
    <property type="match status" value="3"/>
</dbReference>
<reference evidence="4" key="1">
    <citation type="submission" date="2018-04" db="EMBL/GenBank/DDBJ databases">
        <title>Transcriptome of Schizaphis graminum biotype I.</title>
        <authorList>
            <person name="Scully E.D."/>
            <person name="Geib S.M."/>
            <person name="Palmer N.A."/>
            <person name="Koch K."/>
            <person name="Bradshaw J."/>
            <person name="Heng-Moss T."/>
            <person name="Sarath G."/>
        </authorList>
    </citation>
    <scope>NUCLEOTIDE SEQUENCE</scope>
</reference>
<feature type="domain" description="IPT/TIG" evidence="3">
    <location>
        <begin position="243"/>
        <end position="343"/>
    </location>
</feature>
<feature type="signal peptide" evidence="2">
    <location>
        <begin position="1"/>
        <end position="21"/>
    </location>
</feature>
<organism evidence="4">
    <name type="scientific">Schizaphis graminum</name>
    <name type="common">Green bug aphid</name>
    <dbReference type="NCBI Taxonomy" id="13262"/>
    <lineage>
        <taxon>Eukaryota</taxon>
        <taxon>Metazoa</taxon>
        <taxon>Ecdysozoa</taxon>
        <taxon>Arthropoda</taxon>
        <taxon>Hexapoda</taxon>
        <taxon>Insecta</taxon>
        <taxon>Pterygota</taxon>
        <taxon>Neoptera</taxon>
        <taxon>Paraneoptera</taxon>
        <taxon>Hemiptera</taxon>
        <taxon>Sternorrhyncha</taxon>
        <taxon>Aphidomorpha</taxon>
        <taxon>Aphidoidea</taxon>
        <taxon>Aphididae</taxon>
        <taxon>Aphidini</taxon>
        <taxon>Schizaphis</taxon>
    </lineage>
</organism>
<keyword evidence="1" id="KW-0812">Transmembrane</keyword>
<feature type="transmembrane region" description="Helical" evidence="1">
    <location>
        <begin position="683"/>
        <end position="703"/>
    </location>
</feature>
<dbReference type="GO" id="GO:0030334">
    <property type="term" value="P:regulation of cell migration"/>
    <property type="evidence" value="ECO:0007669"/>
    <property type="project" value="TreeGrafter"/>
</dbReference>
<dbReference type="PANTHER" id="PTHR22625">
    <property type="entry name" value="PLEXIN"/>
    <property type="match status" value="1"/>
</dbReference>
<dbReference type="GO" id="GO:0005886">
    <property type="term" value="C:plasma membrane"/>
    <property type="evidence" value="ECO:0007669"/>
    <property type="project" value="TreeGrafter"/>
</dbReference>
<keyword evidence="1" id="KW-0472">Membrane</keyword>
<dbReference type="GO" id="GO:0048468">
    <property type="term" value="P:cell development"/>
    <property type="evidence" value="ECO:0007669"/>
    <property type="project" value="UniProtKB-ARBA"/>
</dbReference>
<dbReference type="EMBL" id="GGMR01006917">
    <property type="protein sequence ID" value="MBY19536.1"/>
    <property type="molecule type" value="Transcribed_RNA"/>
</dbReference>
<dbReference type="SUPFAM" id="SSF81296">
    <property type="entry name" value="E set domains"/>
    <property type="match status" value="2"/>
</dbReference>
<dbReference type="InterPro" id="IPR002909">
    <property type="entry name" value="IPT_dom"/>
</dbReference>
<dbReference type="GO" id="GO:0048731">
    <property type="term" value="P:system development"/>
    <property type="evidence" value="ECO:0007669"/>
    <property type="project" value="UniProtKB-ARBA"/>
</dbReference>
<name>A0A2S2NS05_SCHGA</name>
<dbReference type="GO" id="GO:0017154">
    <property type="term" value="F:semaphorin receptor activity"/>
    <property type="evidence" value="ECO:0007669"/>
    <property type="project" value="InterPro"/>
</dbReference>
<dbReference type="CDD" id="cd00603">
    <property type="entry name" value="IPT_PCSR"/>
    <property type="match status" value="2"/>
</dbReference>
<feature type="domain" description="IPT/TIG" evidence="3">
    <location>
        <begin position="438"/>
        <end position="533"/>
    </location>
</feature>
<dbReference type="SMART" id="SM00429">
    <property type="entry name" value="IPT"/>
    <property type="match status" value="3"/>
</dbReference>
<accession>A0A2S2NS05</accession>
<feature type="domain" description="IPT/TIG" evidence="3">
    <location>
        <begin position="344"/>
        <end position="436"/>
    </location>
</feature>
<proteinExistence type="predicted"/>
<keyword evidence="2" id="KW-0732">Signal</keyword>
<dbReference type="InterPro" id="IPR013783">
    <property type="entry name" value="Ig-like_fold"/>
</dbReference>
<evidence type="ECO:0000259" key="3">
    <source>
        <dbReference type="SMART" id="SM00429"/>
    </source>
</evidence>
<dbReference type="PANTHER" id="PTHR22625:SF70">
    <property type="entry name" value="PLEXIN A, ISOFORM A"/>
    <property type="match status" value="1"/>
</dbReference>
<feature type="chain" id="PRO_5015471880" evidence="2">
    <location>
        <begin position="22"/>
        <end position="735"/>
    </location>
</feature>
<evidence type="ECO:0000256" key="2">
    <source>
        <dbReference type="SAM" id="SignalP"/>
    </source>
</evidence>
<sequence length="735" mass="80206">MIFSNIIIFMVSLSAVAHTRAPESAKNGTIDCEEHLSCTRCVNETLCSWSLERQNCVHPEELSENLMVHVEADCPQFTVAKQAWVKDVPYSYTVTVSNDKKDFVAFLRRSTITCSLHTVQVKGRVDQNDIKCDQIKRTQADFAQHRQTIYFYYVRLNNNSVTLRLDNDADYYVPNYDRECGPKRDDSCVTCTWTADGYANHFKRCSSANRCTGLYQFYDRRHAVNFTDAPAAVAVMMPGRCANATVASAVPVTAPRTGGTAVLVTVKNHRILAEKKTVHVTVAGRSCVNVRTVGNETIACTVERPAPGQASAADGSPTEGWISVEYGPRQKFVVASAFPFKLVDPRLTDVSPTCGPLSGGTTLDIGGEHLDTGNGVKVTIGDGAACAVIDRRWDRITCVTGARVAAAGIVNDTVNVSFDNGTVVRHAGRNKYFAYTADPELDAATSPLAGIASGGTAVPVRGRHFSCARNTTMAVHVRDGTVRRTGCQVHNDTFMVCRSPTLSPDDVAIPAATVRPQQRPTTPAAAAGRYEYVEDDDDAEAKPIGAFRCDFRVAYNGTAAAVLLTAEYRVYADPVLDGFETDGRAVTVFGRDLRHWRSDVAVELLRPDDSSPADPRRCDVTSAGRRRIVCVPRNSSADLDAVRALNVTVGVSYGRVVHRRPSVRPDDDHVWQRPWTHGRTTTAVAVLAALSSLLCGGCVALLCRRKITNRYTHSVTRAPLFELHAPADRNNSIIM</sequence>
<dbReference type="GO" id="GO:0002116">
    <property type="term" value="C:semaphorin receptor complex"/>
    <property type="evidence" value="ECO:0007669"/>
    <property type="project" value="TreeGrafter"/>
</dbReference>
<gene>
    <name evidence="4" type="primary">PLXNA1_1</name>
    <name evidence="4" type="ORF">g.4288</name>
</gene>
<dbReference type="InterPro" id="IPR031148">
    <property type="entry name" value="Plexin"/>
</dbReference>
<dbReference type="AlphaFoldDB" id="A0A2S2NS05"/>
<keyword evidence="1" id="KW-1133">Transmembrane helix</keyword>